<name>A0A381VD64_9ZZZZ</name>
<dbReference type="SUPFAM" id="SSF102829">
    <property type="entry name" value="Cell division protein ZapA-like"/>
    <property type="match status" value="1"/>
</dbReference>
<dbReference type="EMBL" id="UINC01008287">
    <property type="protein sequence ID" value="SVA37323.1"/>
    <property type="molecule type" value="Genomic_DNA"/>
</dbReference>
<accession>A0A381VD64</accession>
<evidence type="ECO:0000313" key="1">
    <source>
        <dbReference type="EMBL" id="SVA37323.1"/>
    </source>
</evidence>
<dbReference type="Pfam" id="PF05164">
    <property type="entry name" value="ZapA"/>
    <property type="match status" value="1"/>
</dbReference>
<dbReference type="InterPro" id="IPR007838">
    <property type="entry name" value="Cell_div_ZapA-like"/>
</dbReference>
<proteinExistence type="predicted"/>
<dbReference type="InterPro" id="IPR036192">
    <property type="entry name" value="Cell_div_ZapA-like_sf"/>
</dbReference>
<sequence>MVETKKNGSVIGSERIAVMTALNIANEMLEHKKENQDYNFKIDSTLSRLQSKINDALDIKNQLDYG</sequence>
<protein>
    <recommendedName>
        <fullName evidence="2">Cell division protein ZapA</fullName>
    </recommendedName>
</protein>
<reference evidence="1" key="1">
    <citation type="submission" date="2018-05" db="EMBL/GenBank/DDBJ databases">
        <authorList>
            <person name="Lanie J.A."/>
            <person name="Ng W.-L."/>
            <person name="Kazmierczak K.M."/>
            <person name="Andrzejewski T.M."/>
            <person name="Davidsen T.M."/>
            <person name="Wayne K.J."/>
            <person name="Tettelin H."/>
            <person name="Glass J.I."/>
            <person name="Rusch D."/>
            <person name="Podicherti R."/>
            <person name="Tsui H.-C.T."/>
            <person name="Winkler M.E."/>
        </authorList>
    </citation>
    <scope>NUCLEOTIDE SEQUENCE</scope>
</reference>
<evidence type="ECO:0008006" key="2">
    <source>
        <dbReference type="Google" id="ProtNLM"/>
    </source>
</evidence>
<gene>
    <name evidence="1" type="ORF">METZ01_LOCUS90177</name>
</gene>
<organism evidence="1">
    <name type="scientific">marine metagenome</name>
    <dbReference type="NCBI Taxonomy" id="408172"/>
    <lineage>
        <taxon>unclassified sequences</taxon>
        <taxon>metagenomes</taxon>
        <taxon>ecological metagenomes</taxon>
    </lineage>
</organism>
<dbReference type="AlphaFoldDB" id="A0A381VD64"/>
<dbReference type="Gene3D" id="1.20.5.50">
    <property type="match status" value="1"/>
</dbReference>